<dbReference type="EMBL" id="KL142378">
    <property type="protein sequence ID" value="KDR76578.1"/>
    <property type="molecule type" value="Genomic_DNA"/>
</dbReference>
<gene>
    <name evidence="4" type="ORF">GALMADRAFT_67310</name>
</gene>
<dbReference type="Proteomes" id="UP000027222">
    <property type="component" value="Unassembled WGS sequence"/>
</dbReference>
<name>A0A067TC61_GALM3</name>
<keyword evidence="2" id="KW-0863">Zinc-finger</keyword>
<evidence type="ECO:0000259" key="3">
    <source>
        <dbReference type="PROSITE" id="PS50158"/>
    </source>
</evidence>
<protein>
    <recommendedName>
        <fullName evidence="3">CCHC-type domain-containing protein</fullName>
    </recommendedName>
</protein>
<dbReference type="GO" id="GO:0006397">
    <property type="term" value="P:mRNA processing"/>
    <property type="evidence" value="ECO:0007669"/>
    <property type="project" value="UniProtKB-KW"/>
</dbReference>
<dbReference type="GO" id="GO:0003676">
    <property type="term" value="F:nucleic acid binding"/>
    <property type="evidence" value="ECO:0007669"/>
    <property type="project" value="InterPro"/>
</dbReference>
<feature type="domain" description="CCHC-type" evidence="3">
    <location>
        <begin position="346"/>
        <end position="361"/>
    </location>
</feature>
<sequence length="421" mass="46881">MTQLLDIQEFSGTQDDKVQPTEFLKSINRHLMITGTALTDETRISTIGNWLKTDSPAEDWYNEAATPKSKYTEFETAFKLRFPNVEKAKKTQTELERELAGMRIKTEDLGRTEKYKGQDVYTHVIFAEKILDLAKQAKIETTASGIFNVRDELPEVLREKISETQADWKTFATAIKNVDLSHIKEGVRKYKERAAESLKFQMQLDILNRRTTTNTQASPTKAIREQMTRTTISQPPAPHANVSNPFTGNNGGQGNLFVAPHVTPNNAFNSLPNSSRPPRLPPTEDEKAALRASIACYPIQPPTPQGIATYREQMRSWKQSNGDNAPSKYTGFPLRPGGAEPGTGECYGCGKTGHLGRDCAEMNKVPTLEGNFCAICGSILIPRRQPAQVNHVAVEEDEFAWANAPTTYFRQQGNGEGPPAY</sequence>
<dbReference type="STRING" id="685588.A0A067TC61"/>
<keyword evidence="1" id="KW-0507">mRNA processing</keyword>
<keyword evidence="5" id="KW-1185">Reference proteome</keyword>
<dbReference type="PROSITE" id="PS50158">
    <property type="entry name" value="ZF_CCHC"/>
    <property type="match status" value="1"/>
</dbReference>
<keyword evidence="2" id="KW-0479">Metal-binding</keyword>
<reference evidence="5" key="1">
    <citation type="journal article" date="2014" name="Proc. Natl. Acad. Sci. U.S.A.">
        <title>Extensive sampling of basidiomycete genomes demonstrates inadequacy of the white-rot/brown-rot paradigm for wood decay fungi.</title>
        <authorList>
            <person name="Riley R."/>
            <person name="Salamov A.A."/>
            <person name="Brown D.W."/>
            <person name="Nagy L.G."/>
            <person name="Floudas D."/>
            <person name="Held B.W."/>
            <person name="Levasseur A."/>
            <person name="Lombard V."/>
            <person name="Morin E."/>
            <person name="Otillar R."/>
            <person name="Lindquist E.A."/>
            <person name="Sun H."/>
            <person name="LaButti K.M."/>
            <person name="Schmutz J."/>
            <person name="Jabbour D."/>
            <person name="Luo H."/>
            <person name="Baker S.E."/>
            <person name="Pisabarro A.G."/>
            <person name="Walton J.D."/>
            <person name="Blanchette R.A."/>
            <person name="Henrissat B."/>
            <person name="Martin F."/>
            <person name="Cullen D."/>
            <person name="Hibbett D.S."/>
            <person name="Grigoriev I.V."/>
        </authorList>
    </citation>
    <scope>NUCLEOTIDE SEQUENCE [LARGE SCALE GENOMIC DNA]</scope>
    <source>
        <strain evidence="5">CBS 339.88</strain>
    </source>
</reference>
<dbReference type="InterPro" id="IPR001878">
    <property type="entry name" value="Znf_CCHC"/>
</dbReference>
<evidence type="ECO:0000256" key="1">
    <source>
        <dbReference type="ARBA" id="ARBA00022664"/>
    </source>
</evidence>
<keyword evidence="2" id="KW-0862">Zinc</keyword>
<dbReference type="AlphaFoldDB" id="A0A067TC61"/>
<dbReference type="SMART" id="SM00343">
    <property type="entry name" value="ZnF_C2HC"/>
    <property type="match status" value="1"/>
</dbReference>
<dbReference type="SUPFAM" id="SSF57756">
    <property type="entry name" value="Retrovirus zinc finger-like domains"/>
    <property type="match status" value="1"/>
</dbReference>
<dbReference type="HOGENOM" id="CLU_037286_0_0_1"/>
<organism evidence="4 5">
    <name type="scientific">Galerina marginata (strain CBS 339.88)</name>
    <dbReference type="NCBI Taxonomy" id="685588"/>
    <lineage>
        <taxon>Eukaryota</taxon>
        <taxon>Fungi</taxon>
        <taxon>Dikarya</taxon>
        <taxon>Basidiomycota</taxon>
        <taxon>Agaricomycotina</taxon>
        <taxon>Agaricomycetes</taxon>
        <taxon>Agaricomycetidae</taxon>
        <taxon>Agaricales</taxon>
        <taxon>Agaricineae</taxon>
        <taxon>Strophariaceae</taxon>
        <taxon>Galerina</taxon>
    </lineage>
</organism>
<dbReference type="Gene3D" id="4.10.60.10">
    <property type="entry name" value="Zinc finger, CCHC-type"/>
    <property type="match status" value="1"/>
</dbReference>
<dbReference type="GO" id="GO:0008270">
    <property type="term" value="F:zinc ion binding"/>
    <property type="evidence" value="ECO:0007669"/>
    <property type="project" value="UniProtKB-KW"/>
</dbReference>
<accession>A0A067TC61</accession>
<proteinExistence type="predicted"/>
<dbReference type="OrthoDB" id="3055569at2759"/>
<evidence type="ECO:0000256" key="2">
    <source>
        <dbReference type="PROSITE-ProRule" id="PRU00047"/>
    </source>
</evidence>
<evidence type="ECO:0000313" key="5">
    <source>
        <dbReference type="Proteomes" id="UP000027222"/>
    </source>
</evidence>
<dbReference type="InterPro" id="IPR036875">
    <property type="entry name" value="Znf_CCHC_sf"/>
</dbReference>
<evidence type="ECO:0000313" key="4">
    <source>
        <dbReference type="EMBL" id="KDR76578.1"/>
    </source>
</evidence>